<comment type="caution">
    <text evidence="12">The sequence shown here is derived from an EMBL/GenBank/DDBJ whole genome shotgun (WGS) entry which is preliminary data.</text>
</comment>
<evidence type="ECO:0000256" key="7">
    <source>
        <dbReference type="ARBA" id="ARBA00022989"/>
    </source>
</evidence>
<evidence type="ECO:0000256" key="8">
    <source>
        <dbReference type="ARBA" id="ARBA00023034"/>
    </source>
</evidence>
<evidence type="ECO:0000256" key="6">
    <source>
        <dbReference type="ARBA" id="ARBA00022968"/>
    </source>
</evidence>
<keyword evidence="7 11" id="KW-1133">Transmembrane helix</keyword>
<keyword evidence="13" id="KW-1185">Reference proteome</keyword>
<keyword evidence="4" id="KW-0808">Transferase</keyword>
<organism evidence="12 13">
    <name type="scientific">Desmophyllum pertusum</name>
    <dbReference type="NCBI Taxonomy" id="174260"/>
    <lineage>
        <taxon>Eukaryota</taxon>
        <taxon>Metazoa</taxon>
        <taxon>Cnidaria</taxon>
        <taxon>Anthozoa</taxon>
        <taxon>Hexacorallia</taxon>
        <taxon>Scleractinia</taxon>
        <taxon>Caryophylliina</taxon>
        <taxon>Caryophylliidae</taxon>
        <taxon>Desmophyllum</taxon>
    </lineage>
</organism>
<dbReference type="InterPro" id="IPR002659">
    <property type="entry name" value="Glyco_trans_31"/>
</dbReference>
<feature type="transmembrane region" description="Helical" evidence="11">
    <location>
        <begin position="7"/>
        <end position="28"/>
    </location>
</feature>
<dbReference type="PANTHER" id="PTHR11214">
    <property type="entry name" value="BETA-1,3-N-ACETYLGLUCOSAMINYLTRANSFERASE"/>
    <property type="match status" value="1"/>
</dbReference>
<keyword evidence="9 11" id="KW-0472">Membrane</keyword>
<evidence type="ECO:0000256" key="3">
    <source>
        <dbReference type="ARBA" id="ARBA00022676"/>
    </source>
</evidence>
<dbReference type="Gene3D" id="3.90.550.50">
    <property type="match status" value="1"/>
</dbReference>
<keyword evidence="10" id="KW-0325">Glycoprotein</keyword>
<protein>
    <recommendedName>
        <fullName evidence="11">Hexosyltransferase</fullName>
        <ecNumber evidence="11">2.4.1.-</ecNumber>
    </recommendedName>
</protein>
<dbReference type="PANTHER" id="PTHR11214:SF314">
    <property type="entry name" value="HEXOSYLTRANSFERASE"/>
    <property type="match status" value="1"/>
</dbReference>
<dbReference type="EC" id="2.4.1.-" evidence="11"/>
<evidence type="ECO:0000256" key="10">
    <source>
        <dbReference type="ARBA" id="ARBA00023180"/>
    </source>
</evidence>
<comment type="similarity">
    <text evidence="2 11">Belongs to the glycosyltransferase 31 family.</text>
</comment>
<name>A0A9W9YUP3_9CNID</name>
<keyword evidence="5 11" id="KW-0812">Transmembrane</keyword>
<gene>
    <name evidence="12" type="ORF">OS493_007675</name>
</gene>
<dbReference type="FunFam" id="3.90.550.50:FF:000001">
    <property type="entry name" value="Hexosyltransferase"/>
    <property type="match status" value="1"/>
</dbReference>
<sequence>MRRARNCLHYFTVALAIVASLQFGFFLFSQLSVSRSTSSTSNELETDATQTAAVPRHLNTEPTWNSIEHKTTLITNRTCAQYYLLIILVSSGPANLQRRNYIRKTWAFESAFKPRWTTVFLVAQTRLQTESNSLLKEDEVYGDLVRADYFDHYWNQTLKMQMGFEWATRYCKFSFLLKVDDDVFVNSVGLLSFLSKPTTPKEKLYVGNHYKNPDVYRGGKWKVTKDEYSEAHYPDFCPGFGFVLSQDVVVTFVKAFAFVPYFRLDDVYVGMLANKTGIKIIHNEGFELDPPMLCIPKEGTLVRHGNWKGDCLNEIVNRAAKLVKYTGV</sequence>
<accession>A0A9W9YUP3</accession>
<evidence type="ECO:0000313" key="12">
    <source>
        <dbReference type="EMBL" id="KAJ7365034.1"/>
    </source>
</evidence>
<dbReference type="Pfam" id="PF01762">
    <property type="entry name" value="Galactosyl_T"/>
    <property type="match status" value="1"/>
</dbReference>
<keyword evidence="3 11" id="KW-0328">Glycosyltransferase</keyword>
<dbReference type="AlphaFoldDB" id="A0A9W9YUP3"/>
<dbReference type="OrthoDB" id="10071348at2759"/>
<reference evidence="12" key="1">
    <citation type="submission" date="2023-01" db="EMBL/GenBank/DDBJ databases">
        <title>Genome assembly of the deep-sea coral Lophelia pertusa.</title>
        <authorList>
            <person name="Herrera S."/>
            <person name="Cordes E."/>
        </authorList>
    </citation>
    <scope>NUCLEOTIDE SEQUENCE</scope>
    <source>
        <strain evidence="12">USNM1676648</strain>
        <tissue evidence="12">Polyp</tissue>
    </source>
</reference>
<dbReference type="GO" id="GO:0016758">
    <property type="term" value="F:hexosyltransferase activity"/>
    <property type="evidence" value="ECO:0007669"/>
    <property type="project" value="InterPro"/>
</dbReference>
<keyword evidence="8 11" id="KW-0333">Golgi apparatus</keyword>
<evidence type="ECO:0000256" key="4">
    <source>
        <dbReference type="ARBA" id="ARBA00022679"/>
    </source>
</evidence>
<evidence type="ECO:0000256" key="5">
    <source>
        <dbReference type="ARBA" id="ARBA00022692"/>
    </source>
</evidence>
<evidence type="ECO:0000256" key="1">
    <source>
        <dbReference type="ARBA" id="ARBA00004323"/>
    </source>
</evidence>
<evidence type="ECO:0000256" key="9">
    <source>
        <dbReference type="ARBA" id="ARBA00023136"/>
    </source>
</evidence>
<comment type="subcellular location">
    <subcellularLocation>
        <location evidence="1 11">Golgi apparatus membrane</location>
        <topology evidence="1 11">Single-pass type II membrane protein</topology>
    </subcellularLocation>
</comment>
<evidence type="ECO:0000256" key="11">
    <source>
        <dbReference type="RuleBase" id="RU363063"/>
    </source>
</evidence>
<dbReference type="GO" id="GO:0000139">
    <property type="term" value="C:Golgi membrane"/>
    <property type="evidence" value="ECO:0007669"/>
    <property type="project" value="UniProtKB-SubCell"/>
</dbReference>
<dbReference type="GO" id="GO:0006493">
    <property type="term" value="P:protein O-linked glycosylation"/>
    <property type="evidence" value="ECO:0007669"/>
    <property type="project" value="TreeGrafter"/>
</dbReference>
<proteinExistence type="inferred from homology"/>
<evidence type="ECO:0000256" key="2">
    <source>
        <dbReference type="ARBA" id="ARBA00008661"/>
    </source>
</evidence>
<keyword evidence="6 11" id="KW-0735">Signal-anchor</keyword>
<dbReference type="Proteomes" id="UP001163046">
    <property type="component" value="Unassembled WGS sequence"/>
</dbReference>
<evidence type="ECO:0000313" key="13">
    <source>
        <dbReference type="Proteomes" id="UP001163046"/>
    </source>
</evidence>
<dbReference type="EMBL" id="MU827304">
    <property type="protein sequence ID" value="KAJ7365034.1"/>
    <property type="molecule type" value="Genomic_DNA"/>
</dbReference>